<dbReference type="Gene3D" id="3.40.109.10">
    <property type="entry name" value="NADH Oxidase"/>
    <property type="match status" value="1"/>
</dbReference>
<dbReference type="EMBL" id="JAMRXG010000007">
    <property type="protein sequence ID" value="MCM6775261.1"/>
    <property type="molecule type" value="Genomic_DNA"/>
</dbReference>
<dbReference type="InterPro" id="IPR000415">
    <property type="entry name" value="Nitroreductase-like"/>
</dbReference>
<evidence type="ECO:0008006" key="3">
    <source>
        <dbReference type="Google" id="ProtNLM"/>
    </source>
</evidence>
<dbReference type="AlphaFoldDB" id="A0A9X2EBD1"/>
<name>A0A9X2EBD1_9NOCA</name>
<sequence length="94" mass="10252">MPFVWSILLAARSEGYGGTITTLVVAEEPRVKELLGVPESFALAAVLPLGMSSGRGIAAECFVHQQVRQLARRESAIHLELERRSSAVLTWGFD</sequence>
<reference evidence="1" key="1">
    <citation type="submission" date="2022-06" db="EMBL/GenBank/DDBJ databases">
        <title>Novel species in genus nocardia.</title>
        <authorList>
            <person name="Li F."/>
        </authorList>
    </citation>
    <scope>NUCLEOTIDE SEQUENCE</scope>
    <source>
        <strain evidence="1">CDC141</strain>
    </source>
</reference>
<keyword evidence="2" id="KW-1185">Reference proteome</keyword>
<gene>
    <name evidence="1" type="ORF">NDR86_17450</name>
</gene>
<accession>A0A9X2EBD1</accession>
<proteinExistence type="predicted"/>
<dbReference type="SUPFAM" id="SSF55469">
    <property type="entry name" value="FMN-dependent nitroreductase-like"/>
    <property type="match status" value="1"/>
</dbReference>
<comment type="caution">
    <text evidence="1">The sequence shown here is derived from an EMBL/GenBank/DDBJ whole genome shotgun (WGS) entry which is preliminary data.</text>
</comment>
<evidence type="ECO:0000313" key="2">
    <source>
        <dbReference type="Proteomes" id="UP001139157"/>
    </source>
</evidence>
<dbReference type="Proteomes" id="UP001139157">
    <property type="component" value="Unassembled WGS sequence"/>
</dbReference>
<evidence type="ECO:0000313" key="1">
    <source>
        <dbReference type="EMBL" id="MCM6775261.1"/>
    </source>
</evidence>
<protein>
    <recommendedName>
        <fullName evidence="3">Nitroreductase family protein</fullName>
    </recommendedName>
</protein>
<organism evidence="1 2">
    <name type="scientific">Nocardia pulmonis</name>
    <dbReference type="NCBI Taxonomy" id="2951408"/>
    <lineage>
        <taxon>Bacteria</taxon>
        <taxon>Bacillati</taxon>
        <taxon>Actinomycetota</taxon>
        <taxon>Actinomycetes</taxon>
        <taxon>Mycobacteriales</taxon>
        <taxon>Nocardiaceae</taxon>
        <taxon>Nocardia</taxon>
    </lineage>
</organism>
<dbReference type="GO" id="GO:0016491">
    <property type="term" value="F:oxidoreductase activity"/>
    <property type="evidence" value="ECO:0007669"/>
    <property type="project" value="InterPro"/>
</dbReference>